<feature type="non-terminal residue" evidence="2">
    <location>
        <position position="1"/>
    </location>
</feature>
<reference evidence="2" key="1">
    <citation type="submission" date="2016-11" db="EMBL/GenBank/DDBJ databases">
        <title>The genome of Nicotiana attenuata.</title>
        <authorList>
            <person name="Xu S."/>
            <person name="Brockmoeller T."/>
            <person name="Gaquerel E."/>
            <person name="Navarro A."/>
            <person name="Kuhl H."/>
            <person name="Gase K."/>
            <person name="Ling Z."/>
            <person name="Zhou W."/>
            <person name="Kreitzer C."/>
            <person name="Stanke M."/>
            <person name="Tang H."/>
            <person name="Lyons E."/>
            <person name="Pandey P."/>
            <person name="Pandey S.P."/>
            <person name="Timmermann B."/>
            <person name="Baldwin I.T."/>
        </authorList>
    </citation>
    <scope>NUCLEOTIDE SEQUENCE [LARGE SCALE GENOMIC DNA]</scope>
    <source>
        <strain evidence="2">UT</strain>
    </source>
</reference>
<feature type="region of interest" description="Disordered" evidence="1">
    <location>
        <begin position="53"/>
        <end position="99"/>
    </location>
</feature>
<feature type="non-terminal residue" evidence="2">
    <location>
        <position position="134"/>
    </location>
</feature>
<evidence type="ECO:0000256" key="1">
    <source>
        <dbReference type="SAM" id="MobiDB-lite"/>
    </source>
</evidence>
<organism evidence="2 3">
    <name type="scientific">Nicotiana attenuata</name>
    <name type="common">Coyote tobacco</name>
    <dbReference type="NCBI Taxonomy" id="49451"/>
    <lineage>
        <taxon>Eukaryota</taxon>
        <taxon>Viridiplantae</taxon>
        <taxon>Streptophyta</taxon>
        <taxon>Embryophyta</taxon>
        <taxon>Tracheophyta</taxon>
        <taxon>Spermatophyta</taxon>
        <taxon>Magnoliopsida</taxon>
        <taxon>eudicotyledons</taxon>
        <taxon>Gunneridae</taxon>
        <taxon>Pentapetalae</taxon>
        <taxon>asterids</taxon>
        <taxon>lamiids</taxon>
        <taxon>Solanales</taxon>
        <taxon>Solanaceae</taxon>
        <taxon>Nicotianoideae</taxon>
        <taxon>Nicotianeae</taxon>
        <taxon>Nicotiana</taxon>
    </lineage>
</organism>
<feature type="compositionally biased region" description="Low complexity" evidence="1">
    <location>
        <begin position="78"/>
        <end position="99"/>
    </location>
</feature>
<dbReference type="EMBL" id="MJEQ01037192">
    <property type="protein sequence ID" value="OIS97417.1"/>
    <property type="molecule type" value="Genomic_DNA"/>
</dbReference>
<evidence type="ECO:0000313" key="2">
    <source>
        <dbReference type="EMBL" id="OIS97417.1"/>
    </source>
</evidence>
<accession>A0A1J6HYK4</accession>
<gene>
    <name evidence="2" type="ORF">A4A49_62351</name>
</gene>
<feature type="region of interest" description="Disordered" evidence="1">
    <location>
        <begin position="1"/>
        <end position="31"/>
    </location>
</feature>
<comment type="caution">
    <text evidence="2">The sequence shown here is derived from an EMBL/GenBank/DDBJ whole genome shotgun (WGS) entry which is preliminary data.</text>
</comment>
<protein>
    <submittedName>
        <fullName evidence="2">Uncharacterized protein</fullName>
    </submittedName>
</protein>
<dbReference type="Proteomes" id="UP000187609">
    <property type="component" value="Unassembled WGS sequence"/>
</dbReference>
<evidence type="ECO:0000313" key="3">
    <source>
        <dbReference type="Proteomes" id="UP000187609"/>
    </source>
</evidence>
<proteinExistence type="predicted"/>
<keyword evidence="3" id="KW-1185">Reference proteome</keyword>
<dbReference type="Gramene" id="OIS97417">
    <property type="protein sequence ID" value="OIS97417"/>
    <property type="gene ID" value="A4A49_62351"/>
</dbReference>
<feature type="compositionally biased region" description="Acidic residues" evidence="1">
    <location>
        <begin position="12"/>
        <end position="22"/>
    </location>
</feature>
<dbReference type="AlphaFoldDB" id="A0A1J6HYK4"/>
<sequence length="134" mass="14434">KKKNSTAKQATMDEESKADDEDTRLVTPETGIPQVLDSVQLFHWMKGMGSAPTVLHGQERKTLEEPVETQAAPTTKTPADSAMAAQPQAAPMTTTPADPTQNELEMAKATRKLTFSTGVELMKPTLAAVVQGNR</sequence>
<name>A0A1J6HYK4_NICAT</name>